<dbReference type="EMBL" id="CAJPDQ010000027">
    <property type="protein sequence ID" value="CAF9927572.1"/>
    <property type="molecule type" value="Genomic_DNA"/>
</dbReference>
<sequence>MPSAVFGSCNRNDFKVAIICALTLEADMVGLAFDKHWADENIDFGRVKGDRNVYTTGVIGKHNVVLAYMPDMGGNAAASVSSTIRISFPAVEIAFIVGICGATPIHPESGEEIILGDCIISTTLMKYGFGRQYPGQFIPKNALQDVLGGTDQTIRALANKLQTSRNIHNLSTKLAFHLEALERRTLKAKYPGPDRDRLYNASYLHTHRRMSETCDKCLPDIGVCRQDCASLECEEDQLVKRARLNGCSTFDAMYRPRLHFGRFGSADTVLRSGEDRDRLAAQNHIVAFEMERCWRLEQSANNKEWQMYAAATAAAGLKAILEFWSTTDRAEHSPRVAVNISGRAVSHFVQRVEIMEELNTWLLDNTTQEQLVLLGMGGAGKTQLSLECCRRAEASKQFTSLIWIEASSIDSIQESLKVVVSKIGGSHLVSLDVNDNLDTIVQALQQRGGRWLAVFDNARLSALSQQNLITSYIPEAENGKILFTGREAGLERLGHVIRVSGMTESESLDLLLKRPAEEKEKTFALQVAAELGHLALAIDQAGAYIEARNLLLKDFSEHFRLRKMAILQHIPEHWEYRLGVTDAERDIVLSTFTTWELSLQQTSGSPEVKQKKERFLTLCAMFDTASISREYFEFYCRSTDTQCISIFESEGTWDGFKFDDVAAECRTLSLLQSEGAYHREGLLALHPLVRDWLKLRKSPEDKQEVAEEYTNILVSYIAAADLNLLEQAALQRVLANIDSCIQEDERFQNPQMHSSSYPSYAVRLFAEAYNGYGFYEKAGGLLKQALVDMQNKLGNKHLDTLKTMQLLAITYLSDELWDESVELYEQALHGYTEILGINHFDTVQAVNGLAIAYASKGKYDEAEELLKQIFDAQPEKFGPAHLDALQNLAIIYQYKGNLDEAERLIKQVLSISPKRLEPEHAKTQVATRCLALIYLDKGRYHEAEKLLKQVLESKREQLVPDLHHQMFPEMMNVAAVYMSTARYTKAEELYKQVLAGLEGAIILHRPRLMFVTLSGLASCYYEQGKNDKATDLMNQILTGLKRRIMTRPSYMVVPTIYSLAEFCFSQGRYDEAMEFYKQVLAAKEEIRMPKNYFAKMETIYHLATIYMRKGMKKELMELCEQVSRGEALTRLVLQLIFLPCTGLHKFVNLQELKILYSDPEQEDYPIHHLIKNDISAGLANILASLTQLRSLNIVGLTLTDLRNLVYFIHETGDALSIVTITSLDISILAETLPHRGCTVYHSEAFFPISDGARFQAHSTGGKPISDLLDLFSKLEMLSLFYNREDE</sequence>
<dbReference type="PANTHER" id="PTHR46082">
    <property type="entry name" value="ATP/GTP-BINDING PROTEIN-RELATED"/>
    <property type="match status" value="1"/>
</dbReference>
<dbReference type="InterPro" id="IPR011990">
    <property type="entry name" value="TPR-like_helical_dom_sf"/>
</dbReference>
<dbReference type="OrthoDB" id="626167at2759"/>
<dbReference type="InterPro" id="IPR027417">
    <property type="entry name" value="P-loop_NTPase"/>
</dbReference>
<feature type="repeat" description="TPR" evidence="1">
    <location>
        <begin position="882"/>
        <end position="915"/>
    </location>
</feature>
<dbReference type="SUPFAM" id="SSF53167">
    <property type="entry name" value="Purine and uridine phosphorylases"/>
    <property type="match status" value="1"/>
</dbReference>
<dbReference type="Gene3D" id="3.40.50.300">
    <property type="entry name" value="P-loop containing nucleotide triphosphate hydrolases"/>
    <property type="match status" value="1"/>
</dbReference>
<accession>A0A8H3FR77</accession>
<evidence type="ECO:0000259" key="2">
    <source>
        <dbReference type="Pfam" id="PF00931"/>
    </source>
</evidence>
<dbReference type="GO" id="GO:0003824">
    <property type="term" value="F:catalytic activity"/>
    <property type="evidence" value="ECO:0007669"/>
    <property type="project" value="InterPro"/>
</dbReference>
<organism evidence="3 4">
    <name type="scientific">Gomphillus americanus</name>
    <dbReference type="NCBI Taxonomy" id="1940652"/>
    <lineage>
        <taxon>Eukaryota</taxon>
        <taxon>Fungi</taxon>
        <taxon>Dikarya</taxon>
        <taxon>Ascomycota</taxon>
        <taxon>Pezizomycotina</taxon>
        <taxon>Lecanoromycetes</taxon>
        <taxon>OSLEUM clade</taxon>
        <taxon>Ostropomycetidae</taxon>
        <taxon>Ostropales</taxon>
        <taxon>Graphidaceae</taxon>
        <taxon>Gomphilloideae</taxon>
        <taxon>Gomphillus</taxon>
    </lineage>
</organism>
<feature type="repeat" description="TPR" evidence="1">
    <location>
        <begin position="1053"/>
        <end position="1086"/>
    </location>
</feature>
<reference evidence="3" key="1">
    <citation type="submission" date="2021-03" db="EMBL/GenBank/DDBJ databases">
        <authorList>
            <person name="Tagirdzhanova G."/>
        </authorList>
    </citation>
    <scope>NUCLEOTIDE SEQUENCE</scope>
</reference>
<dbReference type="Pfam" id="PF13176">
    <property type="entry name" value="TPR_7"/>
    <property type="match status" value="1"/>
</dbReference>
<dbReference type="InterPro" id="IPR019734">
    <property type="entry name" value="TPR_rpt"/>
</dbReference>
<protein>
    <recommendedName>
        <fullName evidence="2">NB-ARC domain-containing protein</fullName>
    </recommendedName>
</protein>
<dbReference type="PANTHER" id="PTHR46082:SF6">
    <property type="entry name" value="AAA+ ATPASE DOMAIN-CONTAINING PROTEIN-RELATED"/>
    <property type="match status" value="1"/>
</dbReference>
<gene>
    <name evidence="3" type="ORF">GOMPHAMPRED_004437</name>
</gene>
<dbReference type="GO" id="GO:0009116">
    <property type="term" value="P:nucleoside metabolic process"/>
    <property type="evidence" value="ECO:0007669"/>
    <property type="project" value="InterPro"/>
</dbReference>
<dbReference type="SUPFAM" id="SSF48452">
    <property type="entry name" value="TPR-like"/>
    <property type="match status" value="3"/>
</dbReference>
<name>A0A8H3FR77_9LECA</name>
<dbReference type="Gene3D" id="3.40.50.1580">
    <property type="entry name" value="Nucleoside phosphorylase domain"/>
    <property type="match status" value="1"/>
</dbReference>
<feature type="domain" description="NB-ARC" evidence="2">
    <location>
        <begin position="354"/>
        <end position="514"/>
    </location>
</feature>
<keyword evidence="4" id="KW-1185">Reference proteome</keyword>
<proteinExistence type="predicted"/>
<keyword evidence="1" id="KW-0802">TPR repeat</keyword>
<dbReference type="InterPro" id="IPR035994">
    <property type="entry name" value="Nucleoside_phosphorylase_sf"/>
</dbReference>
<dbReference type="GO" id="GO:0043531">
    <property type="term" value="F:ADP binding"/>
    <property type="evidence" value="ECO:0007669"/>
    <property type="project" value="InterPro"/>
</dbReference>
<dbReference type="InterPro" id="IPR002182">
    <property type="entry name" value="NB-ARC"/>
</dbReference>
<evidence type="ECO:0000313" key="3">
    <source>
        <dbReference type="EMBL" id="CAF9927572.1"/>
    </source>
</evidence>
<dbReference type="PROSITE" id="PS50005">
    <property type="entry name" value="TPR"/>
    <property type="match status" value="3"/>
</dbReference>
<dbReference type="InterPro" id="IPR053137">
    <property type="entry name" value="NLR-like"/>
</dbReference>
<comment type="caution">
    <text evidence="3">The sequence shown here is derived from an EMBL/GenBank/DDBJ whole genome shotgun (WGS) entry which is preliminary data.</text>
</comment>
<evidence type="ECO:0000256" key="1">
    <source>
        <dbReference type="PROSITE-ProRule" id="PRU00339"/>
    </source>
</evidence>
<dbReference type="Pfam" id="PF00931">
    <property type="entry name" value="NB-ARC"/>
    <property type="match status" value="1"/>
</dbReference>
<dbReference type="Proteomes" id="UP000664169">
    <property type="component" value="Unassembled WGS sequence"/>
</dbReference>
<dbReference type="Gene3D" id="1.25.40.10">
    <property type="entry name" value="Tetratricopeptide repeat domain"/>
    <property type="match status" value="2"/>
</dbReference>
<feature type="repeat" description="TPR" evidence="1">
    <location>
        <begin position="843"/>
        <end position="876"/>
    </location>
</feature>
<dbReference type="SUPFAM" id="SSF52540">
    <property type="entry name" value="P-loop containing nucleoside triphosphate hydrolases"/>
    <property type="match status" value="1"/>
</dbReference>
<evidence type="ECO:0000313" key="4">
    <source>
        <dbReference type="Proteomes" id="UP000664169"/>
    </source>
</evidence>
<dbReference type="Pfam" id="PF13424">
    <property type="entry name" value="TPR_12"/>
    <property type="match status" value="2"/>
</dbReference>
<dbReference type="SMART" id="SM00028">
    <property type="entry name" value="TPR"/>
    <property type="match status" value="7"/>
</dbReference>